<keyword evidence="1" id="KW-0805">Transcription regulation</keyword>
<proteinExistence type="predicted"/>
<dbReference type="Pfam" id="PF13545">
    <property type="entry name" value="HTH_Crp_2"/>
    <property type="match status" value="1"/>
</dbReference>
<dbReference type="InterPro" id="IPR050397">
    <property type="entry name" value="Env_Response_Regulators"/>
</dbReference>
<dbReference type="SUPFAM" id="SSF46785">
    <property type="entry name" value="Winged helix' DNA-binding domain"/>
    <property type="match status" value="1"/>
</dbReference>
<dbReference type="AlphaFoldDB" id="A0A6P0CAA7"/>
<dbReference type="InterPro" id="IPR014710">
    <property type="entry name" value="RmlC-like_jellyroll"/>
</dbReference>
<evidence type="ECO:0000313" key="7">
    <source>
        <dbReference type="Proteomes" id="UP000468591"/>
    </source>
</evidence>
<dbReference type="Gene3D" id="2.60.120.10">
    <property type="entry name" value="Jelly Rolls"/>
    <property type="match status" value="1"/>
</dbReference>
<evidence type="ECO:0000256" key="2">
    <source>
        <dbReference type="ARBA" id="ARBA00023125"/>
    </source>
</evidence>
<dbReference type="SMART" id="SM00419">
    <property type="entry name" value="HTH_CRP"/>
    <property type="match status" value="1"/>
</dbReference>
<dbReference type="PROSITE" id="PS50042">
    <property type="entry name" value="CNMP_BINDING_3"/>
    <property type="match status" value="1"/>
</dbReference>
<dbReference type="InterPro" id="IPR036388">
    <property type="entry name" value="WH-like_DNA-bd_sf"/>
</dbReference>
<name>A0A6P0CAA7_9RHOB</name>
<dbReference type="Pfam" id="PF00027">
    <property type="entry name" value="cNMP_binding"/>
    <property type="match status" value="1"/>
</dbReference>
<dbReference type="PRINTS" id="PR00103">
    <property type="entry name" value="CAMPKINASE"/>
</dbReference>
<evidence type="ECO:0000256" key="1">
    <source>
        <dbReference type="ARBA" id="ARBA00023015"/>
    </source>
</evidence>
<feature type="domain" description="Cyclic nucleotide-binding" evidence="4">
    <location>
        <begin position="6"/>
        <end position="104"/>
    </location>
</feature>
<organism evidence="6 7">
    <name type="scientific">Sulfitobacter sediminilitoris</name>
    <dbReference type="NCBI Taxonomy" id="2698830"/>
    <lineage>
        <taxon>Bacteria</taxon>
        <taxon>Pseudomonadati</taxon>
        <taxon>Pseudomonadota</taxon>
        <taxon>Alphaproteobacteria</taxon>
        <taxon>Rhodobacterales</taxon>
        <taxon>Roseobacteraceae</taxon>
        <taxon>Sulfitobacter</taxon>
    </lineage>
</organism>
<keyword evidence="3" id="KW-0804">Transcription</keyword>
<evidence type="ECO:0000259" key="5">
    <source>
        <dbReference type="PROSITE" id="PS51063"/>
    </source>
</evidence>
<dbReference type="GO" id="GO:0003677">
    <property type="term" value="F:DNA binding"/>
    <property type="evidence" value="ECO:0007669"/>
    <property type="project" value="UniProtKB-KW"/>
</dbReference>
<keyword evidence="2" id="KW-0238">DNA-binding</keyword>
<accession>A0A6P0CAA7</accession>
<evidence type="ECO:0000313" key="6">
    <source>
        <dbReference type="EMBL" id="NEK23159.1"/>
    </source>
</evidence>
<feature type="domain" description="HTH crp-type" evidence="5">
    <location>
        <begin position="140"/>
        <end position="204"/>
    </location>
</feature>
<dbReference type="PANTHER" id="PTHR24567:SF74">
    <property type="entry name" value="HTH-TYPE TRANSCRIPTIONAL REGULATOR ARCR"/>
    <property type="match status" value="1"/>
</dbReference>
<dbReference type="InterPro" id="IPR036390">
    <property type="entry name" value="WH_DNA-bd_sf"/>
</dbReference>
<dbReference type="PRINTS" id="PR00034">
    <property type="entry name" value="HTHCRP"/>
</dbReference>
<dbReference type="PROSITE" id="PS51063">
    <property type="entry name" value="HTH_CRP_2"/>
    <property type="match status" value="1"/>
</dbReference>
<dbReference type="PANTHER" id="PTHR24567">
    <property type="entry name" value="CRP FAMILY TRANSCRIPTIONAL REGULATORY PROTEIN"/>
    <property type="match status" value="1"/>
</dbReference>
<dbReference type="PROSITE" id="PS00889">
    <property type="entry name" value="CNMP_BINDING_2"/>
    <property type="match status" value="1"/>
</dbReference>
<evidence type="ECO:0000256" key="3">
    <source>
        <dbReference type="ARBA" id="ARBA00023163"/>
    </source>
</evidence>
<dbReference type="InterPro" id="IPR012318">
    <property type="entry name" value="HTH_CRP"/>
</dbReference>
<protein>
    <submittedName>
        <fullName evidence="6">Cyclic nucleotide-binding domain-containing protein</fullName>
    </submittedName>
</protein>
<comment type="caution">
    <text evidence="6">The sequence shown here is derived from an EMBL/GenBank/DDBJ whole genome shotgun (WGS) entry which is preliminary data.</text>
</comment>
<dbReference type="InterPro" id="IPR018490">
    <property type="entry name" value="cNMP-bd_dom_sf"/>
</dbReference>
<dbReference type="EMBL" id="JAABNT010000006">
    <property type="protein sequence ID" value="NEK23159.1"/>
    <property type="molecule type" value="Genomic_DNA"/>
</dbReference>
<sequence>MDQATFFLEASHELRRLFDQTFVPQRLKAGETLFEQEDFDDRLYVLDEGLLEVSVYSASGRKLSLNLLRAGSVFGEIAMFDPGPRTARIAAVEDCKLRSISQSAVIAGIETAPHLAAELLSFAGKRMRWLSQQVEHQVFLPPAARLAAKVLYLAGGGNEITMSQAQLADYVGVTREVVSKTLAEWQREGFVALSRGRLQLIDEQALENIKNSEIV</sequence>
<dbReference type="InterPro" id="IPR018488">
    <property type="entry name" value="cNMP-bd_CS"/>
</dbReference>
<dbReference type="GO" id="GO:0005829">
    <property type="term" value="C:cytosol"/>
    <property type="evidence" value="ECO:0007669"/>
    <property type="project" value="TreeGrafter"/>
</dbReference>
<dbReference type="Proteomes" id="UP000468591">
    <property type="component" value="Unassembled WGS sequence"/>
</dbReference>
<gene>
    <name evidence="6" type="ORF">GV827_12185</name>
</gene>
<evidence type="ECO:0000259" key="4">
    <source>
        <dbReference type="PROSITE" id="PS50042"/>
    </source>
</evidence>
<dbReference type="Gene3D" id="1.10.10.10">
    <property type="entry name" value="Winged helix-like DNA-binding domain superfamily/Winged helix DNA-binding domain"/>
    <property type="match status" value="1"/>
</dbReference>
<dbReference type="RefSeq" id="WP_164354073.1">
    <property type="nucleotide sequence ID" value="NZ_JAABNT010000006.1"/>
</dbReference>
<dbReference type="SMART" id="SM00100">
    <property type="entry name" value="cNMP"/>
    <property type="match status" value="1"/>
</dbReference>
<keyword evidence="7" id="KW-1185">Reference proteome</keyword>
<dbReference type="GO" id="GO:0003700">
    <property type="term" value="F:DNA-binding transcription factor activity"/>
    <property type="evidence" value="ECO:0007669"/>
    <property type="project" value="TreeGrafter"/>
</dbReference>
<dbReference type="CDD" id="cd00038">
    <property type="entry name" value="CAP_ED"/>
    <property type="match status" value="1"/>
</dbReference>
<reference evidence="6 7" key="1">
    <citation type="submission" date="2020-01" db="EMBL/GenBank/DDBJ databases">
        <title>Sulfitobacter sediminilitoris sp. nov., isolated from a tidal flat.</title>
        <authorList>
            <person name="Park S."/>
            <person name="Yoon J.-H."/>
        </authorList>
    </citation>
    <scope>NUCLEOTIDE SEQUENCE [LARGE SCALE GENOMIC DNA]</scope>
    <source>
        <strain evidence="6 7">JBTF-M27</strain>
    </source>
</reference>
<dbReference type="SUPFAM" id="SSF51206">
    <property type="entry name" value="cAMP-binding domain-like"/>
    <property type="match status" value="1"/>
</dbReference>
<dbReference type="InterPro" id="IPR000595">
    <property type="entry name" value="cNMP-bd_dom"/>
</dbReference>